<proteinExistence type="predicted"/>
<evidence type="ECO:0000313" key="1">
    <source>
        <dbReference type="EMBL" id="EUA73168.1"/>
    </source>
</evidence>
<dbReference type="EC" id="1.-.-.-" evidence="1"/>
<accession>X8DZQ2</accession>
<sequence length="56" mass="6324">MTAIVNDDPWSYERAWRRITRNYRLLTRGLVLASAPARPGAPSCLRARCYPAFSVG</sequence>
<dbReference type="AlphaFoldDB" id="X8DZQ2"/>
<organism evidence="1">
    <name type="scientific">Mycobacterium xenopi 4042</name>
    <dbReference type="NCBI Taxonomy" id="1299334"/>
    <lineage>
        <taxon>Bacteria</taxon>
        <taxon>Bacillati</taxon>
        <taxon>Actinomycetota</taxon>
        <taxon>Actinomycetes</taxon>
        <taxon>Mycobacteriales</taxon>
        <taxon>Mycobacteriaceae</taxon>
        <taxon>Mycobacterium</taxon>
    </lineage>
</organism>
<protein>
    <submittedName>
        <fullName evidence="1">Oxidoreductase domain protein</fullName>
        <ecNumber evidence="1">1.-.-.-</ecNumber>
    </submittedName>
</protein>
<dbReference type="EMBL" id="JAOB01000011">
    <property type="protein sequence ID" value="EUA73168.1"/>
    <property type="molecule type" value="Genomic_DNA"/>
</dbReference>
<comment type="caution">
    <text evidence="1">The sequence shown here is derived from an EMBL/GenBank/DDBJ whole genome shotgun (WGS) entry which is preliminary data.</text>
</comment>
<name>X8DZQ2_MYCXE</name>
<reference evidence="1" key="1">
    <citation type="submission" date="2014-01" db="EMBL/GenBank/DDBJ databases">
        <authorList>
            <person name="Brown-Elliot B."/>
            <person name="Wallace R."/>
            <person name="Lenaerts A."/>
            <person name="Ordway D."/>
            <person name="DeGroote M.A."/>
            <person name="Parker T."/>
            <person name="Sizemore C."/>
            <person name="Tallon L.J."/>
            <person name="Sadzewicz L.K."/>
            <person name="Sengamalay N."/>
            <person name="Fraser C.M."/>
            <person name="Hine E."/>
            <person name="Shefchek K.A."/>
            <person name="Das S.P."/>
            <person name="Tettelin H."/>
        </authorList>
    </citation>
    <scope>NUCLEOTIDE SEQUENCE [LARGE SCALE GENOMIC DNA]</scope>
    <source>
        <strain evidence="1">4042</strain>
    </source>
</reference>
<dbReference type="PATRIC" id="fig|1299334.3.peg.838"/>
<gene>
    <name evidence="1" type="ORF">I553_9324</name>
</gene>
<keyword evidence="1" id="KW-0560">Oxidoreductase</keyword>
<dbReference type="GO" id="GO:0016491">
    <property type="term" value="F:oxidoreductase activity"/>
    <property type="evidence" value="ECO:0007669"/>
    <property type="project" value="UniProtKB-KW"/>
</dbReference>